<dbReference type="AlphaFoldDB" id="A0A382GF29"/>
<protein>
    <submittedName>
        <fullName evidence="1">Uncharacterized protein</fullName>
    </submittedName>
</protein>
<dbReference type="EMBL" id="UINC01054962">
    <property type="protein sequence ID" value="SVB73304.1"/>
    <property type="molecule type" value="Genomic_DNA"/>
</dbReference>
<evidence type="ECO:0000313" key="1">
    <source>
        <dbReference type="EMBL" id="SVB73304.1"/>
    </source>
</evidence>
<reference evidence="1" key="1">
    <citation type="submission" date="2018-05" db="EMBL/GenBank/DDBJ databases">
        <authorList>
            <person name="Lanie J.A."/>
            <person name="Ng W.-L."/>
            <person name="Kazmierczak K.M."/>
            <person name="Andrzejewski T.M."/>
            <person name="Davidsen T.M."/>
            <person name="Wayne K.J."/>
            <person name="Tettelin H."/>
            <person name="Glass J.I."/>
            <person name="Rusch D."/>
            <person name="Podicherti R."/>
            <person name="Tsui H.-C.T."/>
            <person name="Winkler M.E."/>
        </authorList>
    </citation>
    <scope>NUCLEOTIDE SEQUENCE</scope>
</reference>
<sequence>MFSPHTRNDHVPALFVVECGIIEPRY</sequence>
<accession>A0A382GF29</accession>
<gene>
    <name evidence="1" type="ORF">METZ01_LOCUS226158</name>
</gene>
<organism evidence="1">
    <name type="scientific">marine metagenome</name>
    <dbReference type="NCBI Taxonomy" id="408172"/>
    <lineage>
        <taxon>unclassified sequences</taxon>
        <taxon>metagenomes</taxon>
        <taxon>ecological metagenomes</taxon>
    </lineage>
</organism>
<proteinExistence type="predicted"/>
<name>A0A382GF29_9ZZZZ</name>